<accession>A0A5E4S130</accession>
<dbReference type="AlphaFoldDB" id="A0A5E4S130"/>
<evidence type="ECO:0000313" key="2">
    <source>
        <dbReference type="Proteomes" id="UP000383971"/>
    </source>
</evidence>
<reference evidence="1 2" key="1">
    <citation type="submission" date="2019-08" db="EMBL/GenBank/DDBJ databases">
        <authorList>
            <person name="Peeters C."/>
        </authorList>
    </citation>
    <scope>NUCLEOTIDE SEQUENCE [LARGE SCALE GENOMIC DNA]</scope>
    <source>
        <strain evidence="1 2">LMG 31111</strain>
    </source>
</reference>
<sequence length="491" mass="53502">MKSSCSTSSSASGVSTGSSISSIATHADAFRGRPYRFAQDFSTTRQVPHYQNVFGVTTGAHPHAIQTRATPAPFGEAAGDNDIPEAFGDSFVDWGRAPDLGPPPVASTAKVFWLDEAMREPVPNIISYIWVGGNRISGANYNNMLHAARLNPDATLLLYIDSETRDIDLQALATRSGFDAGCALRQCPNVTLVRVRDSAFGNAFSITHGDTYAFYERCMAAGKFAMASDALRYAAVYRTGGVYFDADDELLTPIDFQRLNAAPDEILHQMPYALSPKHGEGIFFPSCPFAARAGNELLLEVIDRCGANYQSYVRMEKGHYKPQFAFEDSIPYYEINRMCGPGVLTEVLIEHDSRSAQLYELHANKEKSSGPLPAGIERHVPFASHDVTACAFRSGSDHSWDMTKAVSPFEHLAVEEPEGLPQPNADGVRLDERGDGFVRAEGFTFRVAPRGPDNVRCVLTPYGQVSSVTVKLSESGIWSAQNATRPPPPDA</sequence>
<proteinExistence type="predicted"/>
<name>A0A5E4S130_9BURK</name>
<dbReference type="InterPro" id="IPR007577">
    <property type="entry name" value="GlycoTrfase_DXD_sugar-bd_CS"/>
</dbReference>
<dbReference type="InterPro" id="IPR029044">
    <property type="entry name" value="Nucleotide-diphossugar_trans"/>
</dbReference>
<gene>
    <name evidence="1" type="ORF">PCO31111_00531</name>
</gene>
<organism evidence="1 2">
    <name type="scientific">Pandoraea communis</name>
    <dbReference type="NCBI Taxonomy" id="2508297"/>
    <lineage>
        <taxon>Bacteria</taxon>
        <taxon>Pseudomonadati</taxon>
        <taxon>Pseudomonadota</taxon>
        <taxon>Betaproteobacteria</taxon>
        <taxon>Burkholderiales</taxon>
        <taxon>Burkholderiaceae</taxon>
        <taxon>Pandoraea</taxon>
    </lineage>
</organism>
<protein>
    <submittedName>
        <fullName evidence="1">Putative insecticidal toxin</fullName>
    </submittedName>
</protein>
<dbReference type="Pfam" id="PF04488">
    <property type="entry name" value="Gly_transf_sug"/>
    <property type="match status" value="1"/>
</dbReference>
<dbReference type="SUPFAM" id="SSF53448">
    <property type="entry name" value="Nucleotide-diphospho-sugar transferases"/>
    <property type="match status" value="1"/>
</dbReference>
<dbReference type="Proteomes" id="UP000383971">
    <property type="component" value="Unassembled WGS sequence"/>
</dbReference>
<dbReference type="EMBL" id="CABPSE010000001">
    <property type="protein sequence ID" value="VVD69297.1"/>
    <property type="molecule type" value="Genomic_DNA"/>
</dbReference>
<dbReference type="Gene3D" id="3.90.550.20">
    <property type="match status" value="1"/>
</dbReference>
<keyword evidence="2" id="KW-1185">Reference proteome</keyword>
<evidence type="ECO:0000313" key="1">
    <source>
        <dbReference type="EMBL" id="VVD69297.1"/>
    </source>
</evidence>